<dbReference type="AlphaFoldDB" id="A0A9Q3DK18"/>
<gene>
    <name evidence="2" type="ORF">O181_041621</name>
</gene>
<proteinExistence type="predicted"/>
<feature type="compositionally biased region" description="Basic residues" evidence="1">
    <location>
        <begin position="247"/>
        <end position="256"/>
    </location>
</feature>
<sequence length="282" mass="31337">MILWTEQKISMVFNPTDYLTSHGWSGPGTGLTSTSRAKPLAAIQKKNNFGIGKDRDTGFAWWDDVFAKVADKVGKPPIQEGFEAHLLSRTVTGLVSPLPPPISKLPSHSEKSIKSSLNLQAMDYAKQSAARGELYRRFLRGVPIVGTIKEQVQEAKLSTILPKSPVQELVSEVREDVCPMPSDKSLKKKKRKRSIHCQSSYRTEHDYDLTSAKSSGARDTCVKPMVKADMNTGAISEIGANCSESKKSKKDRKKNQNTKLKVNQRDEGEKLRKKHGTQSLKN</sequence>
<dbReference type="Proteomes" id="UP000765509">
    <property type="component" value="Unassembled WGS sequence"/>
</dbReference>
<organism evidence="2 3">
    <name type="scientific">Austropuccinia psidii MF-1</name>
    <dbReference type="NCBI Taxonomy" id="1389203"/>
    <lineage>
        <taxon>Eukaryota</taxon>
        <taxon>Fungi</taxon>
        <taxon>Dikarya</taxon>
        <taxon>Basidiomycota</taxon>
        <taxon>Pucciniomycotina</taxon>
        <taxon>Pucciniomycetes</taxon>
        <taxon>Pucciniales</taxon>
        <taxon>Sphaerophragmiaceae</taxon>
        <taxon>Austropuccinia</taxon>
    </lineage>
</organism>
<dbReference type="OrthoDB" id="3366546at2759"/>
<evidence type="ECO:0000256" key="1">
    <source>
        <dbReference type="SAM" id="MobiDB-lite"/>
    </source>
</evidence>
<evidence type="ECO:0008006" key="4">
    <source>
        <dbReference type="Google" id="ProtNLM"/>
    </source>
</evidence>
<feature type="region of interest" description="Disordered" evidence="1">
    <location>
        <begin position="243"/>
        <end position="282"/>
    </location>
</feature>
<keyword evidence="3" id="KW-1185">Reference proteome</keyword>
<evidence type="ECO:0000313" key="3">
    <source>
        <dbReference type="Proteomes" id="UP000765509"/>
    </source>
</evidence>
<comment type="caution">
    <text evidence="2">The sequence shown here is derived from an EMBL/GenBank/DDBJ whole genome shotgun (WGS) entry which is preliminary data.</text>
</comment>
<name>A0A9Q3DK18_9BASI</name>
<reference evidence="2" key="1">
    <citation type="submission" date="2021-03" db="EMBL/GenBank/DDBJ databases">
        <title>Draft genome sequence of rust myrtle Austropuccinia psidii MF-1, a brazilian biotype.</title>
        <authorList>
            <person name="Quecine M.C."/>
            <person name="Pachon D.M.R."/>
            <person name="Bonatelli M.L."/>
            <person name="Correr F.H."/>
            <person name="Franceschini L.M."/>
            <person name="Leite T.F."/>
            <person name="Margarido G.R.A."/>
            <person name="Almeida C.A."/>
            <person name="Ferrarezi J.A."/>
            <person name="Labate C.A."/>
        </authorList>
    </citation>
    <scope>NUCLEOTIDE SEQUENCE</scope>
    <source>
        <strain evidence="2">MF-1</strain>
    </source>
</reference>
<dbReference type="EMBL" id="AVOT02016559">
    <property type="protein sequence ID" value="MBW0501906.1"/>
    <property type="molecule type" value="Genomic_DNA"/>
</dbReference>
<evidence type="ECO:0000313" key="2">
    <source>
        <dbReference type="EMBL" id="MBW0501906.1"/>
    </source>
</evidence>
<protein>
    <recommendedName>
        <fullName evidence="4">G patch domain-containing protein 4</fullName>
    </recommendedName>
</protein>
<accession>A0A9Q3DK18</accession>